<dbReference type="InterPro" id="IPR030456">
    <property type="entry name" value="TF_fork_head_CS_2"/>
</dbReference>
<dbReference type="SMART" id="SM00339">
    <property type="entry name" value="FH"/>
    <property type="match status" value="1"/>
</dbReference>
<dbReference type="PANTHER" id="PTHR11829:SF343">
    <property type="entry name" value="FORK-HEAD DOMAIN-CONTAINING PROTEIN"/>
    <property type="match status" value="1"/>
</dbReference>
<dbReference type="PROSITE" id="PS50039">
    <property type="entry name" value="FORK_HEAD_3"/>
    <property type="match status" value="1"/>
</dbReference>
<dbReference type="PANTHER" id="PTHR11829">
    <property type="entry name" value="FORKHEAD BOX PROTEIN"/>
    <property type="match status" value="1"/>
</dbReference>
<proteinExistence type="predicted"/>
<dbReference type="InterPro" id="IPR001766">
    <property type="entry name" value="Fork_head_dom"/>
</dbReference>
<feature type="region of interest" description="Disordered" evidence="5">
    <location>
        <begin position="386"/>
        <end position="467"/>
    </location>
</feature>
<evidence type="ECO:0000256" key="5">
    <source>
        <dbReference type="SAM" id="MobiDB-lite"/>
    </source>
</evidence>
<comment type="subcellular location">
    <subcellularLocation>
        <location evidence="1 4">Nucleus</location>
    </subcellularLocation>
</comment>
<organism evidence="7">
    <name type="scientific">Blumeria graminis f. sp. tritici 96224</name>
    <dbReference type="NCBI Taxonomy" id="1268274"/>
    <lineage>
        <taxon>Eukaryota</taxon>
        <taxon>Fungi</taxon>
        <taxon>Dikarya</taxon>
        <taxon>Ascomycota</taxon>
        <taxon>Pezizomycotina</taxon>
        <taxon>Leotiomycetes</taxon>
        <taxon>Erysiphales</taxon>
        <taxon>Erysiphaceae</taxon>
        <taxon>Blumeria</taxon>
    </lineage>
</organism>
<gene>
    <name evidence="7" type="ORF">BGT96224V2_LOCUS3550</name>
</gene>
<evidence type="ECO:0000256" key="2">
    <source>
        <dbReference type="ARBA" id="ARBA00023125"/>
    </source>
</evidence>
<evidence type="ECO:0000313" key="7">
    <source>
        <dbReference type="EMBL" id="SUZ10383.1"/>
    </source>
</evidence>
<keyword evidence="2 4" id="KW-0238">DNA-binding</keyword>
<feature type="domain" description="Fork-head" evidence="6">
    <location>
        <begin position="225"/>
        <end position="320"/>
    </location>
</feature>
<feature type="compositionally biased region" description="Low complexity" evidence="5">
    <location>
        <begin position="387"/>
        <end position="400"/>
    </location>
</feature>
<sequence length="752" mass="83636">MSSVRRRSPLLQIYQDSYPFDQAVTTDARERAPQSLPPLRPMKNASSRTNTFLGQPQLLQPAKQSSPQKSLRRLPRSPAALFSNSKLNTVSMPPPSNSNELATDSMIKKQPPILKFKPRKVLFTTSDSNPGNTKDNQTHLQSSKFTASQEVSSLYHRSPTCLEAPLERLNSGSNVLPKRLLDAAPIHDSRPVKKVKREEVESENCEPTEIPSPNSFPPIFDDGTKPPHSYAQLIGMSLLRAPTRRLTLAQIYKWVSDTYRFYTPTDAGWQNSIRHNLSLNKAFIKQERPKDDPGKGNYWAIKAGSEYQFLRDVPTGKWNSLGAAEQLPSLTNKPMYSITKGHLHTSSTPSTSCMSCPNYADILSSDATIPESDADIPDVLERESRYQGLSSPIQSSPLSITMHSSPPVPCQKLDNTPAAASSITSSRVRSRQGKLQSANDSGYFSSLDSSAIRSDRRKLHSDVDNPRLKRGRAEEEIARLRGPPSESPIRDRHNYMQISSPVRRSTKSDISSMLPPLTPAVRLRAPIRPPPSASPNTNLRLHRDRVREMVGSPLRGMTILEDGFPWSPAFHFEEQSHTPMSNSDFGTNCDIFHNSSGLLAISCNGSPEIRATKRQRHESSNSGYVENNSTNSIDLASRSHSPKVTINFPQIGEVNKLDSSRIRLDISPLRNTSYNLSSPTKPNGRFLPTLSVNLFNLPRASENQSENDAGEEWDIMKGFQKIGTGRSSSKLSSIDKPIVKNHSNKRNLATRF</sequence>
<dbReference type="InterPro" id="IPR036388">
    <property type="entry name" value="WH-like_DNA-bd_sf"/>
</dbReference>
<feature type="region of interest" description="Disordered" evidence="5">
    <location>
        <begin position="21"/>
        <end position="102"/>
    </location>
</feature>
<accession>A0A381L913</accession>
<dbReference type="AlphaFoldDB" id="A0A381L913"/>
<reference evidence="7" key="1">
    <citation type="submission" date="2018-07" db="EMBL/GenBank/DDBJ databases">
        <authorList>
            <person name="Quirk P.G."/>
            <person name="Krulwich T.A."/>
        </authorList>
    </citation>
    <scope>NUCLEOTIDE SEQUENCE</scope>
    <source>
        <strain evidence="7">96224</strain>
    </source>
</reference>
<name>A0A381L913_BLUGR</name>
<dbReference type="GO" id="GO:0005634">
    <property type="term" value="C:nucleus"/>
    <property type="evidence" value="ECO:0007669"/>
    <property type="project" value="UniProtKB-SubCell"/>
</dbReference>
<dbReference type="CDD" id="cd00059">
    <property type="entry name" value="FH_FOX"/>
    <property type="match status" value="1"/>
</dbReference>
<feature type="compositionally biased region" description="Polar residues" evidence="5">
    <location>
        <begin position="620"/>
        <end position="633"/>
    </location>
</feature>
<dbReference type="GO" id="GO:0000978">
    <property type="term" value="F:RNA polymerase II cis-regulatory region sequence-specific DNA binding"/>
    <property type="evidence" value="ECO:0007669"/>
    <property type="project" value="TreeGrafter"/>
</dbReference>
<protein>
    <submittedName>
        <fullName evidence="7">Bgt-580</fullName>
    </submittedName>
</protein>
<evidence type="ECO:0000256" key="1">
    <source>
        <dbReference type="ARBA" id="ARBA00004123"/>
    </source>
</evidence>
<dbReference type="SUPFAM" id="SSF46785">
    <property type="entry name" value="Winged helix' DNA-binding domain"/>
    <property type="match status" value="1"/>
</dbReference>
<dbReference type="InterPro" id="IPR050211">
    <property type="entry name" value="FOX_domain-containing"/>
</dbReference>
<dbReference type="PRINTS" id="PR00053">
    <property type="entry name" value="FORKHEAD"/>
</dbReference>
<dbReference type="GO" id="GO:0001228">
    <property type="term" value="F:DNA-binding transcription activator activity, RNA polymerase II-specific"/>
    <property type="evidence" value="ECO:0007669"/>
    <property type="project" value="UniProtKB-ARBA"/>
</dbReference>
<dbReference type="FunFam" id="1.10.10.10:FF:000260">
    <property type="entry name" value="Forkhead transcription factor (Sep1)"/>
    <property type="match status" value="1"/>
</dbReference>
<dbReference type="Gene3D" id="1.10.10.10">
    <property type="entry name" value="Winged helix-like DNA-binding domain superfamily/Winged helix DNA-binding domain"/>
    <property type="match status" value="1"/>
</dbReference>
<feature type="region of interest" description="Disordered" evidence="5">
    <location>
        <begin position="192"/>
        <end position="216"/>
    </location>
</feature>
<feature type="compositionally biased region" description="Polar residues" evidence="5">
    <location>
        <begin position="418"/>
        <end position="452"/>
    </location>
</feature>
<feature type="region of interest" description="Disordered" evidence="5">
    <location>
        <begin position="614"/>
        <end position="633"/>
    </location>
</feature>
<evidence type="ECO:0000256" key="3">
    <source>
        <dbReference type="ARBA" id="ARBA00023242"/>
    </source>
</evidence>
<dbReference type="PROSITE" id="PS00658">
    <property type="entry name" value="FORK_HEAD_2"/>
    <property type="match status" value="1"/>
</dbReference>
<dbReference type="Pfam" id="PF00250">
    <property type="entry name" value="Forkhead"/>
    <property type="match status" value="1"/>
</dbReference>
<feature type="DNA-binding region" description="Fork-head" evidence="4">
    <location>
        <begin position="225"/>
        <end position="320"/>
    </location>
</feature>
<dbReference type="InterPro" id="IPR036390">
    <property type="entry name" value="WH_DNA-bd_sf"/>
</dbReference>
<evidence type="ECO:0000259" key="6">
    <source>
        <dbReference type="PROSITE" id="PS50039"/>
    </source>
</evidence>
<dbReference type="EMBL" id="UIGY01000079">
    <property type="protein sequence ID" value="SUZ10383.1"/>
    <property type="molecule type" value="Genomic_DNA"/>
</dbReference>
<feature type="compositionally biased region" description="Polar residues" evidence="5">
    <location>
        <begin position="82"/>
        <end position="102"/>
    </location>
</feature>
<feature type="compositionally biased region" description="Polar residues" evidence="5">
    <location>
        <begin position="44"/>
        <end position="69"/>
    </location>
</feature>
<keyword evidence="3 4" id="KW-0539">Nucleus</keyword>
<evidence type="ECO:0000256" key="4">
    <source>
        <dbReference type="PROSITE-ProRule" id="PRU00089"/>
    </source>
</evidence>